<feature type="transmembrane region" description="Helical" evidence="2">
    <location>
        <begin position="416"/>
        <end position="437"/>
    </location>
</feature>
<organism evidence="3 4">
    <name type="scientific">Plasmodium malariae</name>
    <dbReference type="NCBI Taxonomy" id="5858"/>
    <lineage>
        <taxon>Eukaryota</taxon>
        <taxon>Sar</taxon>
        <taxon>Alveolata</taxon>
        <taxon>Apicomplexa</taxon>
        <taxon>Aconoidasida</taxon>
        <taxon>Haemosporida</taxon>
        <taxon>Plasmodiidae</taxon>
        <taxon>Plasmodium</taxon>
        <taxon>Plasmodium (Plasmodium)</taxon>
    </lineage>
</organism>
<protein>
    <submittedName>
        <fullName evidence="3">PIR Superfamily Protein</fullName>
    </submittedName>
</protein>
<reference evidence="4" key="1">
    <citation type="submission" date="2016-05" db="EMBL/GenBank/DDBJ databases">
        <authorList>
            <person name="Naeem Raeece"/>
        </authorList>
    </citation>
    <scope>NUCLEOTIDE SEQUENCE [LARGE SCALE GENOMIC DNA]</scope>
</reference>
<evidence type="ECO:0000256" key="1">
    <source>
        <dbReference type="SAM" id="MobiDB-lite"/>
    </source>
</evidence>
<proteinExistence type="predicted"/>
<feature type="region of interest" description="Disordered" evidence="1">
    <location>
        <begin position="294"/>
        <end position="316"/>
    </location>
</feature>
<gene>
    <name evidence="3" type="ORF">PMALA_065060</name>
</gene>
<evidence type="ECO:0000256" key="2">
    <source>
        <dbReference type="SAM" id="Phobius"/>
    </source>
</evidence>
<keyword evidence="2" id="KW-1133">Transmembrane helix</keyword>
<dbReference type="AlphaFoldDB" id="A0A1A8X0M6"/>
<sequence length="493" mass="57707">METLTKEELNKILEKSPSSIIYNDLNANISETHYDSFCKDFKVNNNVNGTYMLCKQIARNAEYLSKRINAAGYNRHCLHYKYWIYEKIKNILGDKLAEQDRKNLLGKIFQLQKCINETYNSYYCQYNLGNNTSDEFNKKLEEKYLHDYFHNFDSIRTCDACNRVSFNKYKVYLQNIVTLYEKHKNNNCCDNPWWTECPDYFLSCSDEFDPNKILSLLNSNKENNCNILKTLEKPSVFMNTFSSGSYHRDSIDSDYFLRCTYIKGEKYEPNNPNGSTLTCNVFPTSDNSINNRNSPYHLPPLAISPSRTDAQTKKPRNFETQLQRTELNGSSIQENQQSLSVSLNQEKDIITPEICEKQGLVKSSEGICREPSVRHTLVIGAKWNTYNPYARVKYSPESISVLLRNSDKSNIFSNNIFRVGIAFTLIVGIISTIYIYYKFTPFGRGFHKKVPRKKRIDDYYYDDPHMRHFVIRAPKSVKRKVGSRRLHFSYYSR</sequence>
<keyword evidence="2" id="KW-0472">Membrane</keyword>
<evidence type="ECO:0000313" key="4">
    <source>
        <dbReference type="Proteomes" id="UP000078597"/>
    </source>
</evidence>
<evidence type="ECO:0000313" key="3">
    <source>
        <dbReference type="EMBL" id="SBS98790.1"/>
    </source>
</evidence>
<dbReference type="EMBL" id="FLQW01005287">
    <property type="protein sequence ID" value="SBS98790.1"/>
    <property type="molecule type" value="Genomic_DNA"/>
</dbReference>
<name>A0A1A8X0M6_PLAMA</name>
<dbReference type="InterPro" id="IPR008780">
    <property type="entry name" value="Plasmodium_Vir"/>
</dbReference>
<keyword evidence="2" id="KW-0812">Transmembrane</keyword>
<dbReference type="Pfam" id="PF05795">
    <property type="entry name" value="Plasmodium_Vir"/>
    <property type="match status" value="1"/>
</dbReference>
<accession>A0A1A8X0M6</accession>
<dbReference type="Proteomes" id="UP000078597">
    <property type="component" value="Unassembled WGS sequence"/>
</dbReference>
<dbReference type="VEuPathDB" id="PlasmoDB:PmUG01_11062900"/>